<evidence type="ECO:0000256" key="6">
    <source>
        <dbReference type="ARBA" id="ARBA00022801"/>
    </source>
</evidence>
<evidence type="ECO:0000256" key="14">
    <source>
        <dbReference type="SAM" id="MobiDB-lite"/>
    </source>
</evidence>
<dbReference type="GO" id="GO:0005634">
    <property type="term" value="C:nucleus"/>
    <property type="evidence" value="ECO:0007669"/>
    <property type="project" value="UniProtKB-SubCell"/>
</dbReference>
<keyword evidence="7" id="KW-0347">Helicase</keyword>
<evidence type="ECO:0000256" key="11">
    <source>
        <dbReference type="ARBA" id="ARBA00023235"/>
    </source>
</evidence>
<dbReference type="GO" id="GO:0046872">
    <property type="term" value="F:metal ion binding"/>
    <property type="evidence" value="ECO:0007669"/>
    <property type="project" value="UniProtKB-KW"/>
</dbReference>
<feature type="coiled-coil region" evidence="13">
    <location>
        <begin position="113"/>
        <end position="140"/>
    </location>
</feature>
<keyword evidence="13" id="KW-0175">Coiled coil</keyword>
<evidence type="ECO:0000259" key="15">
    <source>
        <dbReference type="PROSITE" id="PS51193"/>
    </source>
</evidence>
<dbReference type="EMBL" id="WJBH02000007">
    <property type="protein sequence ID" value="KAI9555885.1"/>
    <property type="molecule type" value="Genomic_DNA"/>
</dbReference>
<dbReference type="InterPro" id="IPR006555">
    <property type="entry name" value="ATP-dep_Helicase_C"/>
</dbReference>
<comment type="cofactor">
    <cofactor evidence="1">
        <name>[4Fe-4S] cluster</name>
        <dbReference type="ChEBI" id="CHEBI:49883"/>
    </cofactor>
</comment>
<proteinExistence type="inferred from homology"/>
<dbReference type="SMART" id="SM00491">
    <property type="entry name" value="HELICc2"/>
    <property type="match status" value="1"/>
</dbReference>
<dbReference type="CDD" id="cd18788">
    <property type="entry name" value="SF2_C_XPD"/>
    <property type="match status" value="1"/>
</dbReference>
<keyword evidence="4" id="KW-0479">Metal-binding</keyword>
<evidence type="ECO:0000313" key="17">
    <source>
        <dbReference type="Proteomes" id="UP000820818"/>
    </source>
</evidence>
<organism evidence="16 17">
    <name type="scientific">Daphnia sinensis</name>
    <dbReference type="NCBI Taxonomy" id="1820382"/>
    <lineage>
        <taxon>Eukaryota</taxon>
        <taxon>Metazoa</taxon>
        <taxon>Ecdysozoa</taxon>
        <taxon>Arthropoda</taxon>
        <taxon>Crustacea</taxon>
        <taxon>Branchiopoda</taxon>
        <taxon>Diplostraca</taxon>
        <taxon>Cladocera</taxon>
        <taxon>Anomopoda</taxon>
        <taxon>Daphniidae</taxon>
        <taxon>Daphnia</taxon>
        <taxon>Daphnia similis group</taxon>
    </lineage>
</organism>
<dbReference type="InterPro" id="IPR014013">
    <property type="entry name" value="Helic_SF1/SF2_ATP-bd_DinG/Rad3"/>
</dbReference>
<dbReference type="GO" id="GO:0016818">
    <property type="term" value="F:hydrolase activity, acting on acid anhydrides, in phosphorus-containing anhydrides"/>
    <property type="evidence" value="ECO:0007669"/>
    <property type="project" value="InterPro"/>
</dbReference>
<gene>
    <name evidence="16" type="ORF">GHT06_018402</name>
</gene>
<keyword evidence="10" id="KW-0411">Iron-sulfur</keyword>
<dbReference type="SUPFAM" id="SSF52540">
    <property type="entry name" value="P-loop containing nucleoside triphosphate hydrolases"/>
    <property type="match status" value="1"/>
</dbReference>
<keyword evidence="5" id="KW-0547">Nucleotide-binding</keyword>
<dbReference type="InterPro" id="IPR027417">
    <property type="entry name" value="P-loop_NTPase"/>
</dbReference>
<dbReference type="InterPro" id="IPR010614">
    <property type="entry name" value="RAD3-like_helicase_DEAD"/>
</dbReference>
<dbReference type="InterPro" id="IPR045028">
    <property type="entry name" value="DinG/Rad3-like"/>
</dbReference>
<evidence type="ECO:0000256" key="10">
    <source>
        <dbReference type="ARBA" id="ARBA00023014"/>
    </source>
</evidence>
<evidence type="ECO:0000256" key="8">
    <source>
        <dbReference type="ARBA" id="ARBA00022840"/>
    </source>
</evidence>
<dbReference type="GO" id="GO:0034085">
    <property type="term" value="P:establishment of sister chromatid cohesion"/>
    <property type="evidence" value="ECO:0007669"/>
    <property type="project" value="TreeGrafter"/>
</dbReference>
<dbReference type="Gene3D" id="3.40.50.300">
    <property type="entry name" value="P-loop containing nucleotide triphosphate hydrolases"/>
    <property type="match status" value="3"/>
</dbReference>
<dbReference type="NCBIfam" id="TIGR00604">
    <property type="entry name" value="rad3"/>
    <property type="match status" value="1"/>
</dbReference>
<name>A0AAD5PUR0_9CRUS</name>
<keyword evidence="9" id="KW-0408">Iron</keyword>
<protein>
    <recommendedName>
        <fullName evidence="15">Helicase ATP-binding domain-containing protein</fullName>
    </recommendedName>
</protein>
<evidence type="ECO:0000256" key="2">
    <source>
        <dbReference type="ARBA" id="ARBA00004123"/>
    </source>
</evidence>
<dbReference type="AlphaFoldDB" id="A0AAD5PUR0"/>
<dbReference type="GO" id="GO:0003677">
    <property type="term" value="F:DNA binding"/>
    <property type="evidence" value="ECO:0007669"/>
    <property type="project" value="InterPro"/>
</dbReference>
<dbReference type="GO" id="GO:0006139">
    <property type="term" value="P:nucleobase-containing compound metabolic process"/>
    <property type="evidence" value="ECO:0007669"/>
    <property type="project" value="InterPro"/>
</dbReference>
<evidence type="ECO:0000256" key="5">
    <source>
        <dbReference type="ARBA" id="ARBA00022741"/>
    </source>
</evidence>
<evidence type="ECO:0000256" key="12">
    <source>
        <dbReference type="ARBA" id="ARBA00023242"/>
    </source>
</evidence>
<dbReference type="Proteomes" id="UP000820818">
    <property type="component" value="Linkage Group LG7"/>
</dbReference>
<evidence type="ECO:0000256" key="7">
    <source>
        <dbReference type="ARBA" id="ARBA00022806"/>
    </source>
</evidence>
<dbReference type="Pfam" id="PF06733">
    <property type="entry name" value="DEAD_2"/>
    <property type="match status" value="1"/>
</dbReference>
<evidence type="ECO:0000313" key="16">
    <source>
        <dbReference type="EMBL" id="KAI9555885.1"/>
    </source>
</evidence>
<dbReference type="InterPro" id="IPR006554">
    <property type="entry name" value="Helicase-like_DEXD_c2"/>
</dbReference>
<dbReference type="InterPro" id="IPR013020">
    <property type="entry name" value="Rad3/Chl1-like"/>
</dbReference>
<reference evidence="16 17" key="1">
    <citation type="submission" date="2022-05" db="EMBL/GenBank/DDBJ databases">
        <title>A multi-omics perspective on studying reproductive biology in Daphnia sinensis.</title>
        <authorList>
            <person name="Jia J."/>
        </authorList>
    </citation>
    <scope>NUCLEOTIDE SEQUENCE [LARGE SCALE GENOMIC DNA]</scope>
    <source>
        <strain evidence="16 17">WSL</strain>
    </source>
</reference>
<dbReference type="GO" id="GO:0051536">
    <property type="term" value="F:iron-sulfur cluster binding"/>
    <property type="evidence" value="ECO:0007669"/>
    <property type="project" value="UniProtKB-KW"/>
</dbReference>
<keyword evidence="6" id="KW-0378">Hydrolase</keyword>
<sequence length="912" mass="102857">MEAPEVFRFPFEPYPIQQDFMKNVYKCIEQGKLGIFESPTGTGKSLSLICGTLTWLTDHDQHEKLLLEQKLNILKKADDLEETSKPSANVSGEPMWFTLATKNVRNSHEQQQIMAKLKKILQKEERIHKLKQRVQNISSNALSHSESKSNVYGTYAKKDRISELFTIDDDDVLIKDDSDDELPVEEPCEEMVNNEAVDDTKIIFASRTHTQISQFVQEVKKSPFGDSIRLISLASRQQLCINEEIISLKNSTLINERCLEMQKKKSNPTSVTDDGRPLKKAKKSSCPFRDHERIQLLRDIAVTEVADIESLILSGKKLNACPYYAARTAITDAQLIAVPYATLLKKNTRESCGLKLRNNVIIIDEAHNLLDAISSLHTICIWGHQISQVHWQLLQYHQRYNARLSAKNVLPIKQLLFFLSCLMKSLDLHGKPEPNHQVVIEDKSEGDEKIYECSKFCVEAGFDHINIHTLVDFCEKNKLPQKLLNFKPVTTEVTPVGGLKRFIGKLQSDRVQENSAPVGETDWKGAGSSLIPILEFMRCLRNSDQDGRILCVKKAIPAGGYLKYILLNPGSLFKDFVNEPRAVIVAGGTMQPISEFRFQLFGAAGSPQSRIATFSCDHIIPPDHVLPLVLTRGPSNKELDFSWANRSNLLDELANFLSNINQVVSGGVVCFLPSYDFENQVFEHWMRNNHVSKLENRKKLFREPKEAKEVEHVLAEYARSIRQFTNPSSKCGKNGAMLLCVVGGKLSEGINFSDDLARCVVVVGLPYANSQAVTLKEKMDYLDNNAASFLPEGEVRSPGQIYYESLCFKAVNQSIGRAIRHSKDYAVLLLADHRYSRPNSISSLPGWIARHLKVCANFGPSLASIRKVKIFSQLHLAVRVIISFSSFLPCANKKRLMPIQLAHKNMRHVGEN</sequence>
<dbReference type="GO" id="GO:0005524">
    <property type="term" value="F:ATP binding"/>
    <property type="evidence" value="ECO:0007669"/>
    <property type="project" value="UniProtKB-KW"/>
</dbReference>
<evidence type="ECO:0000256" key="9">
    <source>
        <dbReference type="ARBA" id="ARBA00023004"/>
    </source>
</evidence>
<dbReference type="PROSITE" id="PS51193">
    <property type="entry name" value="HELICASE_ATP_BIND_2"/>
    <property type="match status" value="1"/>
</dbReference>
<feature type="domain" description="Helicase ATP-binding" evidence="15">
    <location>
        <begin position="3"/>
        <end position="416"/>
    </location>
</feature>
<dbReference type="PANTHER" id="PTHR11472:SF41">
    <property type="entry name" value="ATP-DEPENDENT DNA HELICASE DDX11-RELATED"/>
    <property type="match status" value="1"/>
</dbReference>
<dbReference type="Pfam" id="PF13307">
    <property type="entry name" value="Helicase_C_2"/>
    <property type="match status" value="1"/>
</dbReference>
<comment type="subcellular location">
    <subcellularLocation>
        <location evidence="2">Nucleus</location>
    </subcellularLocation>
</comment>
<feature type="region of interest" description="Disordered" evidence="14">
    <location>
        <begin position="264"/>
        <end position="283"/>
    </location>
</feature>
<evidence type="ECO:0000256" key="3">
    <source>
        <dbReference type="ARBA" id="ARBA00008435"/>
    </source>
</evidence>
<evidence type="ECO:0000256" key="13">
    <source>
        <dbReference type="SAM" id="Coils"/>
    </source>
</evidence>
<comment type="caution">
    <text evidence="16">The sequence shown here is derived from an EMBL/GenBank/DDBJ whole genome shotgun (WGS) entry which is preliminary data.</text>
</comment>
<evidence type="ECO:0000256" key="1">
    <source>
        <dbReference type="ARBA" id="ARBA00001966"/>
    </source>
</evidence>
<dbReference type="GO" id="GO:0003678">
    <property type="term" value="F:DNA helicase activity"/>
    <property type="evidence" value="ECO:0007669"/>
    <property type="project" value="InterPro"/>
</dbReference>
<keyword evidence="11" id="KW-0413">Isomerase</keyword>
<keyword evidence="8" id="KW-0067">ATP-binding</keyword>
<evidence type="ECO:0000256" key="4">
    <source>
        <dbReference type="ARBA" id="ARBA00022723"/>
    </source>
</evidence>
<dbReference type="PANTHER" id="PTHR11472">
    <property type="entry name" value="DNA REPAIR DEAD HELICASE RAD3/XP-D SUBFAMILY MEMBER"/>
    <property type="match status" value="1"/>
</dbReference>
<keyword evidence="12" id="KW-0539">Nucleus</keyword>
<accession>A0AAD5PUR0</accession>
<keyword evidence="17" id="KW-1185">Reference proteome</keyword>
<comment type="similarity">
    <text evidence="3">Belongs to the DEAD box helicase family. DEAH subfamily. DDX11/CHL1 sub-subfamily.</text>
</comment>
<dbReference type="SMART" id="SM00488">
    <property type="entry name" value="DEXDc2"/>
    <property type="match status" value="1"/>
</dbReference>